<protein>
    <submittedName>
        <fullName evidence="1">Uncharacterized protein</fullName>
    </submittedName>
</protein>
<evidence type="ECO:0000313" key="1">
    <source>
        <dbReference type="Ensembl" id="ENSPMGP00000023220.1"/>
    </source>
</evidence>
<dbReference type="STRING" id="409849.ENSPMGP00000023220"/>
<keyword evidence="2" id="KW-1185">Reference proteome</keyword>
<dbReference type="PANTHER" id="PTHR37346">
    <property type="entry name" value="PROLINE-RICH PROTEIN 19"/>
    <property type="match status" value="1"/>
</dbReference>
<reference evidence="1" key="1">
    <citation type="submission" date="2025-08" db="UniProtKB">
        <authorList>
            <consortium name="Ensembl"/>
        </authorList>
    </citation>
    <scope>IDENTIFICATION</scope>
</reference>
<proteinExistence type="predicted"/>
<name>A0A3B4B2J0_9GOBI</name>
<dbReference type="Pfam" id="PF15455">
    <property type="entry name" value="Pro-rich_19"/>
    <property type="match status" value="1"/>
</dbReference>
<evidence type="ECO:0000313" key="2">
    <source>
        <dbReference type="Proteomes" id="UP000261520"/>
    </source>
</evidence>
<dbReference type="PANTHER" id="PTHR37346:SF1">
    <property type="entry name" value="PROLINE-RICH PROTEIN 19"/>
    <property type="match status" value="1"/>
</dbReference>
<dbReference type="Ensembl" id="ENSPMGT00000024737.1">
    <property type="protein sequence ID" value="ENSPMGP00000023220.1"/>
    <property type="gene ID" value="ENSPMGG00000018786.1"/>
</dbReference>
<accession>A0A3B4B2J0</accession>
<reference evidence="1" key="2">
    <citation type="submission" date="2025-09" db="UniProtKB">
        <authorList>
            <consortium name="Ensembl"/>
        </authorList>
    </citation>
    <scope>IDENTIFICATION</scope>
</reference>
<organism evidence="1 2">
    <name type="scientific">Periophthalmus magnuspinnatus</name>
    <dbReference type="NCBI Taxonomy" id="409849"/>
    <lineage>
        <taxon>Eukaryota</taxon>
        <taxon>Metazoa</taxon>
        <taxon>Chordata</taxon>
        <taxon>Craniata</taxon>
        <taxon>Vertebrata</taxon>
        <taxon>Euteleostomi</taxon>
        <taxon>Actinopterygii</taxon>
        <taxon>Neopterygii</taxon>
        <taxon>Teleostei</taxon>
        <taxon>Neoteleostei</taxon>
        <taxon>Acanthomorphata</taxon>
        <taxon>Gobiaria</taxon>
        <taxon>Gobiiformes</taxon>
        <taxon>Gobioidei</taxon>
        <taxon>Gobiidae</taxon>
        <taxon>Oxudercinae</taxon>
        <taxon>Periophthalmus</taxon>
    </lineage>
</organism>
<dbReference type="AlphaFoldDB" id="A0A3B4B2J0"/>
<sequence length="288" mass="33467">MDIHQSQHRMKRLRTRKERNQIRDERKSCHHYYNHHTSKDVCYVHQCCHSSLDAFTNIVPVAHEPSVITDSRLIGHHGLFNHEVKSIDIERLLSEQRKLDKSEKLQEKNNLEFANPSAKETECLLDSTNEEAHLFSPSFAPSCVDGPSSSHVNNFFITTQGQEFTMPQQKTKKDVTFSDITTVRHRQSPLTSVMNNYGVDPLNSVPFPQMHSSFEKHKYSCGKSLSDEIPYFHQEYSFEPYQHVNSALRPVDLAHYPPSYMLEKSPILSMSSYFPSPEHWSFPPMRLY</sequence>
<dbReference type="Proteomes" id="UP000261520">
    <property type="component" value="Unplaced"/>
</dbReference>
<dbReference type="InterPro" id="IPR029355">
    <property type="entry name" value="Pro-rich_19"/>
</dbReference>